<feature type="compositionally biased region" description="Basic residues" evidence="1">
    <location>
        <begin position="461"/>
        <end position="471"/>
    </location>
</feature>
<evidence type="ECO:0000313" key="5">
    <source>
        <dbReference type="Proteomes" id="UP000279236"/>
    </source>
</evidence>
<dbReference type="STRING" id="105984.A0A427XZI0"/>
<reference evidence="4 5" key="1">
    <citation type="submission" date="2018-11" db="EMBL/GenBank/DDBJ databases">
        <title>Genome sequence of Apiotrichum porosum DSM 27194.</title>
        <authorList>
            <person name="Aliyu H."/>
            <person name="Gorte O."/>
            <person name="Ochsenreither K."/>
        </authorList>
    </citation>
    <scope>NUCLEOTIDE SEQUENCE [LARGE SCALE GENOMIC DNA]</scope>
    <source>
        <strain evidence="4 5">DSM 27194</strain>
    </source>
</reference>
<dbReference type="PRINTS" id="PR00625">
    <property type="entry name" value="JDOMAIN"/>
</dbReference>
<feature type="transmembrane region" description="Helical" evidence="2">
    <location>
        <begin position="219"/>
        <end position="238"/>
    </location>
</feature>
<feature type="domain" description="J" evidence="3">
    <location>
        <begin position="74"/>
        <end position="141"/>
    </location>
</feature>
<dbReference type="AlphaFoldDB" id="A0A427XZI0"/>
<dbReference type="GeneID" id="39590157"/>
<dbReference type="InterPro" id="IPR050817">
    <property type="entry name" value="DjlA_DnaK_co-chaperone"/>
</dbReference>
<dbReference type="SMART" id="SM00271">
    <property type="entry name" value="DnaJ"/>
    <property type="match status" value="1"/>
</dbReference>
<keyword evidence="2" id="KW-1133">Transmembrane helix</keyword>
<feature type="compositionally biased region" description="Low complexity" evidence="1">
    <location>
        <begin position="420"/>
        <end position="437"/>
    </location>
</feature>
<dbReference type="InterPro" id="IPR036869">
    <property type="entry name" value="J_dom_sf"/>
</dbReference>
<feature type="transmembrane region" description="Helical" evidence="2">
    <location>
        <begin position="141"/>
        <end position="158"/>
    </location>
</feature>
<keyword evidence="5" id="KW-1185">Reference proteome</keyword>
<organism evidence="4 5">
    <name type="scientific">Apiotrichum porosum</name>
    <dbReference type="NCBI Taxonomy" id="105984"/>
    <lineage>
        <taxon>Eukaryota</taxon>
        <taxon>Fungi</taxon>
        <taxon>Dikarya</taxon>
        <taxon>Basidiomycota</taxon>
        <taxon>Agaricomycotina</taxon>
        <taxon>Tremellomycetes</taxon>
        <taxon>Trichosporonales</taxon>
        <taxon>Trichosporonaceae</taxon>
        <taxon>Apiotrichum</taxon>
    </lineage>
</organism>
<dbReference type="PANTHER" id="PTHR24074">
    <property type="entry name" value="CO-CHAPERONE PROTEIN DJLA"/>
    <property type="match status" value="1"/>
</dbReference>
<dbReference type="RefSeq" id="XP_028477563.1">
    <property type="nucleotide sequence ID" value="XM_028621111.1"/>
</dbReference>
<dbReference type="PROSITE" id="PS50076">
    <property type="entry name" value="DNAJ_2"/>
    <property type="match status" value="1"/>
</dbReference>
<accession>A0A427XZI0</accession>
<dbReference type="InterPro" id="IPR001623">
    <property type="entry name" value="DnaJ_domain"/>
</dbReference>
<feature type="transmembrane region" description="Helical" evidence="2">
    <location>
        <begin position="190"/>
        <end position="207"/>
    </location>
</feature>
<comment type="caution">
    <text evidence="4">The sequence shown here is derived from an EMBL/GenBank/DDBJ whole genome shotgun (WGS) entry which is preliminary data.</text>
</comment>
<dbReference type="Gene3D" id="1.10.287.110">
    <property type="entry name" value="DnaJ domain"/>
    <property type="match status" value="1"/>
</dbReference>
<proteinExistence type="predicted"/>
<feature type="region of interest" description="Disordered" evidence="1">
    <location>
        <begin position="385"/>
        <end position="471"/>
    </location>
</feature>
<dbReference type="EMBL" id="RSCE01000003">
    <property type="protein sequence ID" value="RSH84115.1"/>
    <property type="molecule type" value="Genomic_DNA"/>
</dbReference>
<name>A0A427XZI0_9TREE</name>
<evidence type="ECO:0000313" key="4">
    <source>
        <dbReference type="EMBL" id="RSH84115.1"/>
    </source>
</evidence>
<gene>
    <name evidence="4" type="ORF">EHS24_005614</name>
</gene>
<dbReference type="SUPFAM" id="SSF46565">
    <property type="entry name" value="Chaperone J-domain"/>
    <property type="match status" value="1"/>
</dbReference>
<keyword evidence="2" id="KW-0472">Membrane</keyword>
<dbReference type="Pfam" id="PF00226">
    <property type="entry name" value="DnaJ"/>
    <property type="match status" value="1"/>
</dbReference>
<dbReference type="OrthoDB" id="10250354at2759"/>
<evidence type="ECO:0000256" key="2">
    <source>
        <dbReference type="SAM" id="Phobius"/>
    </source>
</evidence>
<evidence type="ECO:0000259" key="3">
    <source>
        <dbReference type="PROSITE" id="PS50076"/>
    </source>
</evidence>
<keyword evidence="2" id="KW-0812">Transmembrane</keyword>
<protein>
    <recommendedName>
        <fullName evidence="3">J domain-containing protein</fullName>
    </recommendedName>
</protein>
<dbReference type="CDD" id="cd06257">
    <property type="entry name" value="DnaJ"/>
    <property type="match status" value="1"/>
</dbReference>
<evidence type="ECO:0000256" key="1">
    <source>
        <dbReference type="SAM" id="MobiDB-lite"/>
    </source>
</evidence>
<sequence length="471" mass="51133">MSGYIAPLLWSFLPGQVTNAILPTLMGMFPRLLPPSQPGSPGYQRNYRHVITALVLGWLVWAFVYEQRSSDARDAYRLLGVGYTAADDELRRAFRHLSRTYHPDRLGPHPPPEAEAKFIVIRQAYEVLTDPVKRFAYDSRCAVRFTAIFLAILTSRRRRLALTFRFGPNMLAWTKLESTRDYVQAGAQNAATFYAMSIAVMLLLALLGRARAGAYWRNILLGLAVVLEATLVLTPTPSLDAPSFFAPILAVFPRPLARLLAPFVPGFILRRPAYMHIALVRRVFADASVAISQLTGVWSEPENETMRALHSLAAGINAESLKDLAEEVGPVLGGTTDVTAAERNLLQRMDQILLDRALAGHPLIAPAYNAALRETAHVPAQVHMDSTGQGHIHPIVSGASASDANATSGAQIEPSRDGDLSIAASLPLPLSRAPSPANGSTAEAVPSRSKRQASVTASPSARRRSARLTGA</sequence>
<feature type="compositionally biased region" description="Polar residues" evidence="1">
    <location>
        <begin position="399"/>
        <end position="410"/>
    </location>
</feature>
<feature type="transmembrane region" description="Helical" evidence="2">
    <location>
        <begin position="47"/>
        <end position="65"/>
    </location>
</feature>
<dbReference type="Proteomes" id="UP000279236">
    <property type="component" value="Unassembled WGS sequence"/>
</dbReference>